<dbReference type="Pfam" id="PF00153">
    <property type="entry name" value="Mito_carr"/>
    <property type="match status" value="1"/>
</dbReference>
<sequence>LSNTQKVLSSLIAGGCAGAVSKTTIAPFDRAKINFQG</sequence>
<evidence type="ECO:0008006" key="9">
    <source>
        <dbReference type="Google" id="ProtNLM"/>
    </source>
</evidence>
<dbReference type="GO" id="GO:0016020">
    <property type="term" value="C:membrane"/>
    <property type="evidence" value="ECO:0007669"/>
    <property type="project" value="UniProtKB-SubCell"/>
</dbReference>
<comment type="similarity">
    <text evidence="2">Belongs to the mitochondrial carrier (TC 2.A.29) family.</text>
</comment>
<keyword evidence="5" id="KW-0677">Repeat</keyword>
<evidence type="ECO:0000256" key="6">
    <source>
        <dbReference type="ARBA" id="ARBA00023136"/>
    </source>
</evidence>
<dbReference type="PRINTS" id="PR00926">
    <property type="entry name" value="MITOCARRIER"/>
</dbReference>
<dbReference type="EMBL" id="CAJOBJ010352366">
    <property type="protein sequence ID" value="CAF5210012.1"/>
    <property type="molecule type" value="Genomic_DNA"/>
</dbReference>
<evidence type="ECO:0000313" key="7">
    <source>
        <dbReference type="EMBL" id="CAF5210012.1"/>
    </source>
</evidence>
<dbReference type="Proteomes" id="UP000681720">
    <property type="component" value="Unassembled WGS sequence"/>
</dbReference>
<keyword evidence="3" id="KW-0813">Transport</keyword>
<dbReference type="Gene3D" id="1.50.40.10">
    <property type="entry name" value="Mitochondrial carrier domain"/>
    <property type="match status" value="1"/>
</dbReference>
<name>A0A8S3IZT8_9BILA</name>
<reference evidence="7" key="1">
    <citation type="submission" date="2021-02" db="EMBL/GenBank/DDBJ databases">
        <authorList>
            <person name="Nowell W R."/>
        </authorList>
    </citation>
    <scope>NUCLEOTIDE SEQUENCE</scope>
</reference>
<organism evidence="7 8">
    <name type="scientific">Rotaria magnacalcarata</name>
    <dbReference type="NCBI Taxonomy" id="392030"/>
    <lineage>
        <taxon>Eukaryota</taxon>
        <taxon>Metazoa</taxon>
        <taxon>Spiralia</taxon>
        <taxon>Gnathifera</taxon>
        <taxon>Rotifera</taxon>
        <taxon>Eurotatoria</taxon>
        <taxon>Bdelloidea</taxon>
        <taxon>Philodinida</taxon>
        <taxon>Philodinidae</taxon>
        <taxon>Rotaria</taxon>
    </lineage>
</organism>
<protein>
    <recommendedName>
        <fullName evidence="9">ADP/ATP translocase</fullName>
    </recommendedName>
</protein>
<keyword evidence="4" id="KW-0812">Transmembrane</keyword>
<proteinExistence type="inferred from homology"/>
<dbReference type="GO" id="GO:0055085">
    <property type="term" value="P:transmembrane transport"/>
    <property type="evidence" value="ECO:0007669"/>
    <property type="project" value="InterPro"/>
</dbReference>
<evidence type="ECO:0000256" key="2">
    <source>
        <dbReference type="ARBA" id="ARBA00006375"/>
    </source>
</evidence>
<feature type="non-terminal residue" evidence="7">
    <location>
        <position position="1"/>
    </location>
</feature>
<evidence type="ECO:0000313" key="8">
    <source>
        <dbReference type="Proteomes" id="UP000681720"/>
    </source>
</evidence>
<evidence type="ECO:0000256" key="3">
    <source>
        <dbReference type="ARBA" id="ARBA00022448"/>
    </source>
</evidence>
<accession>A0A8S3IZT8</accession>
<comment type="subcellular location">
    <subcellularLocation>
        <location evidence="1">Membrane</location>
        <topology evidence="1">Multi-pass membrane protein</topology>
    </subcellularLocation>
</comment>
<evidence type="ECO:0000256" key="5">
    <source>
        <dbReference type="ARBA" id="ARBA00022737"/>
    </source>
</evidence>
<comment type="caution">
    <text evidence="7">The sequence shown here is derived from an EMBL/GenBank/DDBJ whole genome shotgun (WGS) entry which is preliminary data.</text>
</comment>
<dbReference type="InterPro" id="IPR018108">
    <property type="entry name" value="MCP_transmembrane"/>
</dbReference>
<dbReference type="SUPFAM" id="SSF103506">
    <property type="entry name" value="Mitochondrial carrier"/>
    <property type="match status" value="1"/>
</dbReference>
<evidence type="ECO:0000256" key="4">
    <source>
        <dbReference type="ARBA" id="ARBA00022692"/>
    </source>
</evidence>
<keyword evidence="6" id="KW-0472">Membrane</keyword>
<dbReference type="InterPro" id="IPR002067">
    <property type="entry name" value="MCP"/>
</dbReference>
<dbReference type="AlphaFoldDB" id="A0A8S3IZT8"/>
<evidence type="ECO:0000256" key="1">
    <source>
        <dbReference type="ARBA" id="ARBA00004141"/>
    </source>
</evidence>
<dbReference type="InterPro" id="IPR023395">
    <property type="entry name" value="MCP_dom_sf"/>
</dbReference>
<gene>
    <name evidence="7" type="ORF">GIL414_LOCUS79461</name>
</gene>